<comment type="caution">
    <text evidence="1">The sequence shown here is derived from an EMBL/GenBank/DDBJ whole genome shotgun (WGS) entry which is preliminary data.</text>
</comment>
<keyword evidence="2" id="KW-1185">Reference proteome</keyword>
<gene>
    <name evidence="1" type="ORF">BLNAU_12031</name>
</gene>
<reference evidence="1 2" key="1">
    <citation type="journal article" date="2022" name="bioRxiv">
        <title>Genomics of Preaxostyla Flagellates Illuminates Evolutionary Transitions and the Path Towards Mitochondrial Loss.</title>
        <authorList>
            <person name="Novak L.V.F."/>
            <person name="Treitli S.C."/>
            <person name="Pyrih J."/>
            <person name="Halakuc P."/>
            <person name="Pipaliya S.V."/>
            <person name="Vacek V."/>
            <person name="Brzon O."/>
            <person name="Soukal P."/>
            <person name="Eme L."/>
            <person name="Dacks J.B."/>
            <person name="Karnkowska A."/>
            <person name="Elias M."/>
            <person name="Hampl V."/>
        </authorList>
    </citation>
    <scope>NUCLEOTIDE SEQUENCE [LARGE SCALE GENOMIC DNA]</scope>
    <source>
        <strain evidence="1">NAU3</strain>
        <tissue evidence="1">Gut</tissue>
    </source>
</reference>
<evidence type="ECO:0000313" key="1">
    <source>
        <dbReference type="EMBL" id="KAK2953042.1"/>
    </source>
</evidence>
<sequence>MSLFRDVDGHNKETSVILTKIHFETHESTPSLSFTLDDPLIVCSAVCSCSATYSTGTPLSPAVLAVTRQHRCMESAKATMSCASGPNASDCGDDVASRDGGCFGVQSVC</sequence>
<proteinExistence type="predicted"/>
<evidence type="ECO:0000313" key="2">
    <source>
        <dbReference type="Proteomes" id="UP001281761"/>
    </source>
</evidence>
<dbReference type="Proteomes" id="UP001281761">
    <property type="component" value="Unassembled WGS sequence"/>
</dbReference>
<dbReference type="EMBL" id="JARBJD010000096">
    <property type="protein sequence ID" value="KAK2953042.1"/>
    <property type="molecule type" value="Genomic_DNA"/>
</dbReference>
<accession>A0ABQ9XNT0</accession>
<protein>
    <submittedName>
        <fullName evidence="1">Uncharacterized protein</fullName>
    </submittedName>
</protein>
<name>A0ABQ9XNT0_9EUKA</name>
<organism evidence="1 2">
    <name type="scientific">Blattamonas nauphoetae</name>
    <dbReference type="NCBI Taxonomy" id="2049346"/>
    <lineage>
        <taxon>Eukaryota</taxon>
        <taxon>Metamonada</taxon>
        <taxon>Preaxostyla</taxon>
        <taxon>Oxymonadida</taxon>
        <taxon>Blattamonas</taxon>
    </lineage>
</organism>